<proteinExistence type="predicted"/>
<gene>
    <name evidence="1" type="ORF">RMAR0315_LOCUS10378</name>
</gene>
<dbReference type="AlphaFoldDB" id="A0A7S0G613"/>
<organism evidence="1">
    <name type="scientific">Rhodosorus marinus</name>
    <dbReference type="NCBI Taxonomy" id="101924"/>
    <lineage>
        <taxon>Eukaryota</taxon>
        <taxon>Rhodophyta</taxon>
        <taxon>Stylonematophyceae</taxon>
        <taxon>Stylonematales</taxon>
        <taxon>Stylonemataceae</taxon>
        <taxon>Rhodosorus</taxon>
    </lineage>
</organism>
<reference evidence="1" key="1">
    <citation type="submission" date="2021-01" db="EMBL/GenBank/DDBJ databases">
        <authorList>
            <person name="Corre E."/>
            <person name="Pelletier E."/>
            <person name="Niang G."/>
            <person name="Scheremetjew M."/>
            <person name="Finn R."/>
            <person name="Kale V."/>
            <person name="Holt S."/>
            <person name="Cochrane G."/>
            <person name="Meng A."/>
            <person name="Brown T."/>
            <person name="Cohen L."/>
        </authorList>
    </citation>
    <scope>NUCLEOTIDE SEQUENCE</scope>
    <source>
        <strain evidence="1">UTEX LB 2760</strain>
    </source>
</reference>
<name>A0A7S0G613_9RHOD</name>
<sequence>MPESPDATVNKEASGYFFSLYISSGRSIFFEQALHAARTLEHASVSPKQPQHVPSHRHSFVGAIKSQSISEGVCFNTDANSSEGFENSRMCAFLRSAIDG</sequence>
<evidence type="ECO:0000313" key="1">
    <source>
        <dbReference type="EMBL" id="CAD8400382.1"/>
    </source>
</evidence>
<dbReference type="EMBL" id="HBEK01018939">
    <property type="protein sequence ID" value="CAD8400382.1"/>
    <property type="molecule type" value="Transcribed_RNA"/>
</dbReference>
<accession>A0A7S0G613</accession>
<protein>
    <submittedName>
        <fullName evidence="1">Uncharacterized protein</fullName>
    </submittedName>
</protein>